<feature type="domain" description="Ammonium transporter AmtB-like" evidence="10">
    <location>
        <begin position="24"/>
        <end position="432"/>
    </location>
</feature>
<evidence type="ECO:0000256" key="3">
    <source>
        <dbReference type="ARBA" id="ARBA00022448"/>
    </source>
</evidence>
<feature type="transmembrane region" description="Helical" evidence="8">
    <location>
        <begin position="24"/>
        <end position="46"/>
    </location>
</feature>
<evidence type="ECO:0000259" key="10">
    <source>
        <dbReference type="Pfam" id="PF00909"/>
    </source>
</evidence>
<dbReference type="PRINTS" id="PR00342">
    <property type="entry name" value="RHESUSRHD"/>
</dbReference>
<feature type="transmembrane region" description="Helical" evidence="8">
    <location>
        <begin position="122"/>
        <end position="142"/>
    </location>
</feature>
<evidence type="ECO:0000313" key="11">
    <source>
        <dbReference type="EMBL" id="KEF61373.1"/>
    </source>
</evidence>
<dbReference type="HOGENOM" id="CLU_000445_33_4_1"/>
<evidence type="ECO:0000256" key="2">
    <source>
        <dbReference type="ARBA" id="ARBA00005887"/>
    </source>
</evidence>
<dbReference type="InterPro" id="IPR018047">
    <property type="entry name" value="Ammonium_transpt_CS"/>
</dbReference>
<dbReference type="SUPFAM" id="SSF111352">
    <property type="entry name" value="Ammonium transporter"/>
    <property type="match status" value="1"/>
</dbReference>
<dbReference type="Gene3D" id="1.10.3430.10">
    <property type="entry name" value="Ammonium transporter AmtB like domains"/>
    <property type="match status" value="1"/>
</dbReference>
<dbReference type="Proteomes" id="UP000027920">
    <property type="component" value="Unassembled WGS sequence"/>
</dbReference>
<feature type="transmembrane region" description="Helical" evidence="8">
    <location>
        <begin position="58"/>
        <end position="77"/>
    </location>
</feature>
<comment type="caution">
    <text evidence="11">The sequence shown here is derived from an EMBL/GenBank/DDBJ whole genome shotgun (WGS) entry which is preliminary data.</text>
</comment>
<keyword evidence="4 8" id="KW-0812">Transmembrane</keyword>
<protein>
    <recommendedName>
        <fullName evidence="8">Ammonium transporter</fullName>
    </recommendedName>
</protein>
<keyword evidence="12" id="KW-1185">Reference proteome</keyword>
<feature type="transmembrane region" description="Helical" evidence="8">
    <location>
        <begin position="382"/>
        <end position="407"/>
    </location>
</feature>
<evidence type="ECO:0000256" key="1">
    <source>
        <dbReference type="ARBA" id="ARBA00004141"/>
    </source>
</evidence>
<keyword evidence="3 8" id="KW-0813">Transport</keyword>
<evidence type="ECO:0000313" key="12">
    <source>
        <dbReference type="Proteomes" id="UP000027920"/>
    </source>
</evidence>
<proteinExistence type="inferred from homology"/>
<dbReference type="InterPro" id="IPR001905">
    <property type="entry name" value="Ammonium_transpt"/>
</dbReference>
<dbReference type="InterPro" id="IPR029020">
    <property type="entry name" value="Ammonium/urea_transptr"/>
</dbReference>
<feature type="transmembrane region" description="Helical" evidence="8">
    <location>
        <begin position="253"/>
        <end position="274"/>
    </location>
</feature>
<evidence type="ECO:0000256" key="9">
    <source>
        <dbReference type="SAM" id="MobiDB-lite"/>
    </source>
</evidence>
<keyword evidence="7 8" id="KW-0924">Ammonia transport</keyword>
<evidence type="ECO:0000256" key="5">
    <source>
        <dbReference type="ARBA" id="ARBA00022989"/>
    </source>
</evidence>
<feature type="transmembrane region" description="Helical" evidence="8">
    <location>
        <begin position="186"/>
        <end position="204"/>
    </location>
</feature>
<keyword evidence="5 8" id="KW-1133">Transmembrane helix</keyword>
<dbReference type="EMBL" id="AMGV01000002">
    <property type="protein sequence ID" value="KEF61373.1"/>
    <property type="molecule type" value="Genomic_DNA"/>
</dbReference>
<keyword evidence="6 8" id="KW-0472">Membrane</keyword>
<feature type="region of interest" description="Disordered" evidence="9">
    <location>
        <begin position="475"/>
        <end position="510"/>
    </location>
</feature>
<dbReference type="PANTHER" id="PTHR43029:SF10">
    <property type="entry name" value="AMMONIUM TRANSPORTER MEP2"/>
    <property type="match status" value="1"/>
</dbReference>
<dbReference type="GO" id="GO:0008519">
    <property type="term" value="F:ammonium channel activity"/>
    <property type="evidence" value="ECO:0007669"/>
    <property type="project" value="InterPro"/>
</dbReference>
<evidence type="ECO:0000256" key="6">
    <source>
        <dbReference type="ARBA" id="ARBA00023136"/>
    </source>
</evidence>
<feature type="compositionally biased region" description="Basic and acidic residues" evidence="9">
    <location>
        <begin position="477"/>
        <end position="494"/>
    </location>
</feature>
<dbReference type="InterPro" id="IPR002229">
    <property type="entry name" value="RhesusRHD"/>
</dbReference>
<comment type="subcellular location">
    <subcellularLocation>
        <location evidence="8">Cell membrane</location>
        <topology evidence="8">Multi-pass membrane protein</topology>
    </subcellularLocation>
    <subcellularLocation>
        <location evidence="1">Membrane</location>
        <topology evidence="1">Multi-pass membrane protein</topology>
    </subcellularLocation>
</comment>
<reference evidence="11 12" key="1">
    <citation type="submission" date="2013-03" db="EMBL/GenBank/DDBJ databases">
        <title>The Genome Sequence of Exophiala aquamarina CBS 119918.</title>
        <authorList>
            <consortium name="The Broad Institute Genomics Platform"/>
            <person name="Cuomo C."/>
            <person name="de Hoog S."/>
            <person name="Gorbushina A."/>
            <person name="Walker B."/>
            <person name="Young S.K."/>
            <person name="Zeng Q."/>
            <person name="Gargeya S."/>
            <person name="Fitzgerald M."/>
            <person name="Haas B."/>
            <person name="Abouelleil A."/>
            <person name="Allen A.W."/>
            <person name="Alvarado L."/>
            <person name="Arachchi H.M."/>
            <person name="Berlin A.M."/>
            <person name="Chapman S.B."/>
            <person name="Gainer-Dewar J."/>
            <person name="Goldberg J."/>
            <person name="Griggs A."/>
            <person name="Gujja S."/>
            <person name="Hansen M."/>
            <person name="Howarth C."/>
            <person name="Imamovic A."/>
            <person name="Ireland A."/>
            <person name="Larimer J."/>
            <person name="McCowan C."/>
            <person name="Murphy C."/>
            <person name="Pearson M."/>
            <person name="Poon T.W."/>
            <person name="Priest M."/>
            <person name="Roberts A."/>
            <person name="Saif S."/>
            <person name="Shea T."/>
            <person name="Sisk P."/>
            <person name="Sykes S."/>
            <person name="Wortman J."/>
            <person name="Nusbaum C."/>
            <person name="Birren B."/>
        </authorList>
    </citation>
    <scope>NUCLEOTIDE SEQUENCE [LARGE SCALE GENOMIC DNA]</scope>
    <source>
        <strain evidence="11 12">CBS 119918</strain>
    </source>
</reference>
<evidence type="ECO:0000256" key="4">
    <source>
        <dbReference type="ARBA" id="ARBA00022692"/>
    </source>
</evidence>
<feature type="transmembrane region" description="Helical" evidence="8">
    <location>
        <begin position="286"/>
        <end position="310"/>
    </location>
</feature>
<dbReference type="NCBIfam" id="TIGR00836">
    <property type="entry name" value="amt"/>
    <property type="match status" value="1"/>
</dbReference>
<organism evidence="11 12">
    <name type="scientific">Exophiala aquamarina CBS 119918</name>
    <dbReference type="NCBI Taxonomy" id="1182545"/>
    <lineage>
        <taxon>Eukaryota</taxon>
        <taxon>Fungi</taxon>
        <taxon>Dikarya</taxon>
        <taxon>Ascomycota</taxon>
        <taxon>Pezizomycotina</taxon>
        <taxon>Eurotiomycetes</taxon>
        <taxon>Chaetothyriomycetidae</taxon>
        <taxon>Chaetothyriales</taxon>
        <taxon>Herpotrichiellaceae</taxon>
        <taxon>Exophiala</taxon>
    </lineage>
</organism>
<name>A0A072PPW5_9EURO</name>
<accession>A0A072PPW5</accession>
<sequence>MPFRRRWDADTLVAPDWLNNGDNAWQLTAATLVGLQSVPGLMIIYAGLVKKKWAINSAFMVLYAFAAVLICWVIWAYKASFGKQMLPFVGVPGPAVGMDYELKQAVLPEAGLTAAYPMSTMVYFQFVFAAITVVLIGGAALARMNFLAWMAFVPLWLTLSYTVGAFSIWGGGFLYDLGVLDYSGGYVIHVSSGTAGFVLAYWVGPRHPRDRTEFHPNNVLLALTGVGILWLGWNGFNGGDPYTASPDAGAAVLNTNVCTAMSMLTWTCLDLVFFKKPSVIGAVQGIITGLVAITPAAGFVAGWGAIIIGFCSGSIPWMSMNILGKQKWFLDFSDDVVGDFHTHLVGGIVGGFLTGLFATSEGTAAFALAPNGGAIDGNGRQVWVQIVGFLFIIGWNVFWTSAICLFIKYVLRIPLRYSEEVLLIGDEEIHGELPYAFFHDGRHDYVSQASSTRGRSHLTQNTDLVQDAKYGRPASIDAERGGVLEGVDAHREIESEGGESSNGGKAKKQE</sequence>
<comment type="caution">
    <text evidence="8">Lacks conserved residue(s) required for the propagation of feature annotation.</text>
</comment>
<dbReference type="OrthoDB" id="534912at2759"/>
<dbReference type="PROSITE" id="PS01219">
    <property type="entry name" value="AMMONIUM_TRANSP"/>
    <property type="match status" value="1"/>
</dbReference>
<dbReference type="Pfam" id="PF00909">
    <property type="entry name" value="Ammonium_transp"/>
    <property type="match status" value="1"/>
</dbReference>
<evidence type="ECO:0000256" key="7">
    <source>
        <dbReference type="ARBA" id="ARBA00023177"/>
    </source>
</evidence>
<dbReference type="VEuPathDB" id="FungiDB:A1O9_02939"/>
<dbReference type="GeneID" id="25277879"/>
<feature type="transmembrane region" description="Helical" evidence="8">
    <location>
        <begin position="149"/>
        <end position="174"/>
    </location>
</feature>
<dbReference type="InterPro" id="IPR024041">
    <property type="entry name" value="NH4_transpt_AmtB-like_dom"/>
</dbReference>
<dbReference type="PANTHER" id="PTHR43029">
    <property type="entry name" value="AMMONIUM TRANSPORTER MEP2"/>
    <property type="match status" value="1"/>
</dbReference>
<evidence type="ECO:0000256" key="8">
    <source>
        <dbReference type="RuleBase" id="RU362002"/>
    </source>
</evidence>
<dbReference type="RefSeq" id="XP_013263963.1">
    <property type="nucleotide sequence ID" value="XM_013408509.1"/>
</dbReference>
<gene>
    <name evidence="11" type="ORF">A1O9_02939</name>
</gene>
<comment type="similarity">
    <text evidence="2 8">Belongs to the ammonia transporter channel (TC 1.A.11.2) family.</text>
</comment>
<feature type="transmembrane region" description="Helical" evidence="8">
    <location>
        <begin position="216"/>
        <end position="233"/>
    </location>
</feature>
<dbReference type="GO" id="GO:0005886">
    <property type="term" value="C:plasma membrane"/>
    <property type="evidence" value="ECO:0007669"/>
    <property type="project" value="UniProtKB-SubCell"/>
</dbReference>
<dbReference type="AlphaFoldDB" id="A0A072PPW5"/>